<dbReference type="PROSITE" id="PS51127">
    <property type="entry name" value="BIG1"/>
    <property type="match status" value="4"/>
</dbReference>
<dbReference type="RefSeq" id="WP_002686184.1">
    <property type="nucleotide sequence ID" value="NZ_JH600070.1"/>
</dbReference>
<feature type="domain" description="Big-1" evidence="4">
    <location>
        <begin position="160"/>
        <end position="254"/>
    </location>
</feature>
<feature type="chain" id="PRO_5003668906" evidence="3">
    <location>
        <begin position="24"/>
        <end position="1823"/>
    </location>
</feature>
<evidence type="ECO:0000256" key="3">
    <source>
        <dbReference type="SAM" id="SignalP"/>
    </source>
</evidence>
<proteinExistence type="inferred from homology"/>
<sequence length="1823" mass="184927">MFIRVLLRWLLYALVLGSLSACGGGGDEPSNLLDDKGTDDGGDTGGDTTDPTTIGVAVAGETIVIAGDNTATITLTSLDGTTTTNPAVVASVPMRLTVTGSARFSDGSTTTLDVTTNSQGQTTFNVVDNTAETVTVSIAGRENYEGSFSFQIYFGASVVASVSPIYPTVISAGGSDSATLTVQARNAAGVPIAGQDVQLSFAQGSFATAAEASGSTNAQGQFTTTITNTIAQDTSVTPIVGGYTVKPALSMRFGASAVYTNPSSIRLLVSANNVPANGTDAARVLVVAQDDAGVPVPNVPVTVAIDSGTAQLSVNNSNYQPIYINGNTGSSGNFTVYIKNTVEETINLTASARITTSDQTTEVISGDIQVTFKNPTTTTGAQIASVVLDSPVSTPSPATANGTDTINIIGRVLDDAGKPVASTAVSFLTSNGLSIPNATTDSAGFFRISLTSTTVESYTLRAVVAGISSSTVTITFNSRTSSNPDTAPTPPSSVTLIASPSTLIADGTAQTTLTAIVRDSANTPMSGIQVSIAASGSNASTALFDEGVLETGSSGTAVFKLSNTIAGSTTITVTAVALTSAGVPSGATVTDSEIVIFTNPATQVAQLDVSCTPVGTSTGTTVTCGTGLKANGTDQATINVIARDSTGKPVENAPIIILGTGGASVANPASGKTNSNGYFSSSVTSTDVGPADFTVTVDGVSTGGSSSLAKNVRINFEATSGSAPATIDVEALNSPQPADGASKITIVVTPRDSTNTPITGTSVEVFVDSLNTTLTSASGTTNSLGEFRTTVTSTVAESNIAVVAVAGGVRSDAIGTPITITFTSGTTLPPEQTPDSLVLTVSQPSADTGSNINITVLARKNNVPLGDVPLVLTATGNVAGSTVFDNFSGKTATNTGAFTTTVTSSQAGTVTIQARLNAENVTLTSNSVELTFKPASGSTADVASLELLTASPTLGSEGNPDGVVITAIVKDSNNNLVSDVTVNFSSVCGIPSDLLSIVPAGFTQQNCESINTTTGQANTGAAGELQAIAISGDTSSDPGITNSSGRAQARLTTQSNVDNRYITVVATINRADGTSLKKAVPVQVVGTTLNITGESALITGSTSTYSVSVRNSAGTALSGQVLSVSSTLGNTLSFTTTQGTVRTGTTIEVITNSNGRADISLAAGLAGAEILTVTKPGASGITTVTKTIQISGDIIQIVPVTGTNTLCTSLDSCVIPLNTNQQFSVVWNRQGVPTAGEVTVNTSRGAVSPATLTVDGTSTCKTTPFISNCFTLSANNVGSAIVKVTGVSSTTSLEFTVNFRAVTADRIDLQTNNSVLAANTSGNETSQAELTATVRDTNDNLVEGAVVNFVLADVTGGRLTKSSAVTDAFGKATVTYIAGSSQSAQNGVVVTANLISPDTTPNATNIQRTDTVNLTISQGALFVSLGTGNVMTKSTDGLRYIVPFTALVTDANGAPVNGASVTISIYPKQYSGQKLEVISGTTFITATYTCNNEDVNRNGLLDSAEDSRFIGSSSDITKNGRLDPGGVITVDKATAISGPTSTSDDTPSGYVDFNVIYPIQYATYLSGIELTARATVSGSEGSATIIISAPCLKDDADNDICPVQPPFLYISNPAPSIDAVNAAIAANNSAFFVNNSVGSNCVADDTPVTGVTLADNNIPERLQLVITPPATTSVNQTTPINQGTLDAINLARVDVIAQKRDTTTGQFVGLSGIPIRFTLESVTPDNIMNSVTFSSATGTTLTNGSFSTEIQSVCPGTVKVVAYVNANNSQLGSNATTLYDKDTNPNPTPIPVEVIFSLDSLGDNPATPTVETQFAYPKPLGCP</sequence>
<comment type="similarity">
    <text evidence="1">Belongs to the intimin/invasin family.</text>
</comment>
<evidence type="ECO:0000259" key="4">
    <source>
        <dbReference type="PROSITE" id="PS51127"/>
    </source>
</evidence>
<dbReference type="InterPro" id="IPR008964">
    <property type="entry name" value="Invasin/intimin_cell_adhesion"/>
</dbReference>
<feature type="domain" description="Big-1" evidence="4">
    <location>
        <begin position="387"/>
        <end position="477"/>
    </location>
</feature>
<dbReference type="Proteomes" id="UP000005744">
    <property type="component" value="Unassembled WGS sequence"/>
</dbReference>
<keyword evidence="6" id="KW-1185">Reference proteome</keyword>
<accession>I3CH37</accession>
<evidence type="ECO:0000256" key="1">
    <source>
        <dbReference type="ARBA" id="ARBA00010116"/>
    </source>
</evidence>
<protein>
    <submittedName>
        <fullName evidence="5">Ig-like domain-containing protein</fullName>
    </submittedName>
</protein>
<dbReference type="eggNOG" id="COG2373">
    <property type="taxonomic scope" value="Bacteria"/>
</dbReference>
<organism evidence="5 6">
    <name type="scientific">Beggiatoa alba B18LD</name>
    <dbReference type="NCBI Taxonomy" id="395493"/>
    <lineage>
        <taxon>Bacteria</taxon>
        <taxon>Pseudomonadati</taxon>
        <taxon>Pseudomonadota</taxon>
        <taxon>Gammaproteobacteria</taxon>
        <taxon>Thiotrichales</taxon>
        <taxon>Thiotrichaceae</taxon>
        <taxon>Beggiatoa</taxon>
    </lineage>
</organism>
<evidence type="ECO:0000313" key="5">
    <source>
        <dbReference type="EMBL" id="EIJ42930.1"/>
    </source>
</evidence>
<dbReference type="SUPFAM" id="SSF49373">
    <property type="entry name" value="Invasin/intimin cell-adhesion fragments"/>
    <property type="match status" value="8"/>
</dbReference>
<keyword evidence="3" id="KW-0732">Signal</keyword>
<feature type="domain" description="Big-1" evidence="4">
    <location>
        <begin position="493"/>
        <end position="598"/>
    </location>
</feature>
<feature type="signal peptide" evidence="3">
    <location>
        <begin position="1"/>
        <end position="23"/>
    </location>
</feature>
<dbReference type="EMBL" id="JH600070">
    <property type="protein sequence ID" value="EIJ42930.1"/>
    <property type="molecule type" value="Genomic_DNA"/>
</dbReference>
<feature type="domain" description="Big-1" evidence="4">
    <location>
        <begin position="618"/>
        <end position="717"/>
    </location>
</feature>
<dbReference type="OrthoDB" id="5620247at2"/>
<dbReference type="Pfam" id="PF02369">
    <property type="entry name" value="Big_1"/>
    <property type="match status" value="6"/>
</dbReference>
<dbReference type="PROSITE" id="PS51257">
    <property type="entry name" value="PROKAR_LIPOPROTEIN"/>
    <property type="match status" value="1"/>
</dbReference>
<dbReference type="eggNOG" id="COG4932">
    <property type="taxonomic scope" value="Bacteria"/>
</dbReference>
<dbReference type="SMART" id="SM00634">
    <property type="entry name" value="BID_1"/>
    <property type="match status" value="8"/>
</dbReference>
<feature type="region of interest" description="Disordered" evidence="2">
    <location>
        <begin position="30"/>
        <end position="53"/>
    </location>
</feature>
<dbReference type="InterPro" id="IPR013783">
    <property type="entry name" value="Ig-like_fold"/>
</dbReference>
<dbReference type="STRING" id="395493.BegalDRAFT_2065"/>
<dbReference type="InterPro" id="IPR003344">
    <property type="entry name" value="Big_1_dom"/>
</dbReference>
<dbReference type="HOGENOM" id="CLU_237550_0_0_6"/>
<evidence type="ECO:0000256" key="2">
    <source>
        <dbReference type="SAM" id="MobiDB-lite"/>
    </source>
</evidence>
<dbReference type="Gene3D" id="2.60.40.10">
    <property type="entry name" value="Immunoglobulins"/>
    <property type="match status" value="7"/>
</dbReference>
<gene>
    <name evidence="5" type="ORF">BegalDRAFT_2065</name>
</gene>
<evidence type="ECO:0000313" key="6">
    <source>
        <dbReference type="Proteomes" id="UP000005744"/>
    </source>
</evidence>
<reference evidence="5 6" key="1">
    <citation type="submission" date="2011-11" db="EMBL/GenBank/DDBJ databases">
        <title>Improved High-Quality Draft sequence of Beggiatoa alba B18lD.</title>
        <authorList>
            <consortium name="US DOE Joint Genome Institute"/>
            <person name="Lucas S."/>
            <person name="Han J."/>
            <person name="Lapidus A."/>
            <person name="Cheng J.-F."/>
            <person name="Goodwin L."/>
            <person name="Pitluck S."/>
            <person name="Peters L."/>
            <person name="Mikhailova N."/>
            <person name="Held B."/>
            <person name="Detter J.C."/>
            <person name="Han C."/>
            <person name="Tapia R."/>
            <person name="Land M."/>
            <person name="Hauser L."/>
            <person name="Kyrpides N."/>
            <person name="Ivanova N."/>
            <person name="Pagani I."/>
            <person name="Samuel K."/>
            <person name="Teske A."/>
            <person name="Mueller J."/>
            <person name="Woyke T."/>
        </authorList>
    </citation>
    <scope>NUCLEOTIDE SEQUENCE [LARGE SCALE GENOMIC DNA]</scope>
    <source>
        <strain evidence="5 6">B18LD</strain>
    </source>
</reference>
<name>I3CH37_9GAMM</name>